<evidence type="ECO:0000256" key="1">
    <source>
        <dbReference type="SAM" id="MobiDB-lite"/>
    </source>
</evidence>
<comment type="caution">
    <text evidence="2">The sequence shown here is derived from an EMBL/GenBank/DDBJ whole genome shotgun (WGS) entry which is preliminary data.</text>
</comment>
<feature type="region of interest" description="Disordered" evidence="1">
    <location>
        <begin position="244"/>
        <end position="288"/>
    </location>
</feature>
<protein>
    <submittedName>
        <fullName evidence="2">Uncharacterized protein</fullName>
    </submittedName>
</protein>
<dbReference type="Proteomes" id="UP001642484">
    <property type="component" value="Unassembled WGS sequence"/>
</dbReference>
<organism evidence="2 4">
    <name type="scientific">Durusdinium trenchii</name>
    <dbReference type="NCBI Taxonomy" id="1381693"/>
    <lineage>
        <taxon>Eukaryota</taxon>
        <taxon>Sar</taxon>
        <taxon>Alveolata</taxon>
        <taxon>Dinophyceae</taxon>
        <taxon>Suessiales</taxon>
        <taxon>Symbiodiniaceae</taxon>
        <taxon>Durusdinium</taxon>
    </lineage>
</organism>
<proteinExistence type="predicted"/>
<accession>A0ABP0I2Y8</accession>
<evidence type="ECO:0000313" key="2">
    <source>
        <dbReference type="EMBL" id="CAK8995808.1"/>
    </source>
</evidence>
<evidence type="ECO:0000313" key="4">
    <source>
        <dbReference type="Proteomes" id="UP001642484"/>
    </source>
</evidence>
<dbReference type="EMBL" id="CAXAMN010001692">
    <property type="protein sequence ID" value="CAK8995808.1"/>
    <property type="molecule type" value="Genomic_DNA"/>
</dbReference>
<name>A0ABP0I2Y8_9DINO</name>
<evidence type="ECO:0000313" key="3">
    <source>
        <dbReference type="EMBL" id="CAK8995849.1"/>
    </source>
</evidence>
<keyword evidence="4" id="KW-1185">Reference proteome</keyword>
<gene>
    <name evidence="2" type="ORF">CCMP2556_LOCUS4186</name>
    <name evidence="3" type="ORF">CCMP2556_LOCUS4202</name>
</gene>
<feature type="compositionally biased region" description="Basic and acidic residues" evidence="1">
    <location>
        <begin position="244"/>
        <end position="269"/>
    </location>
</feature>
<dbReference type="EMBL" id="CAXAMN010001703">
    <property type="protein sequence ID" value="CAK8995849.1"/>
    <property type="molecule type" value="Genomic_DNA"/>
</dbReference>
<reference evidence="2 4" key="1">
    <citation type="submission" date="2024-02" db="EMBL/GenBank/DDBJ databases">
        <authorList>
            <person name="Chen Y."/>
            <person name="Shah S."/>
            <person name="Dougan E. K."/>
            <person name="Thang M."/>
            <person name="Chan C."/>
        </authorList>
    </citation>
    <scope>NUCLEOTIDE SEQUENCE [LARGE SCALE GENOMIC DNA]</scope>
</reference>
<sequence length="288" mass="32561">MEVLSTPLLTYAAQRGVQSRLLLVPRCGHGSFLKLIRSEPSSFIGFLRETLRVIEEVEGHENYNLRITAGSLPLRGLEPPAELVEDLARAGFSVSIFADAARKREPADADTLLDLDAAIDYQDASGRHVRLPITSGDITLKRGEHTRCALDAQGRPVLVVVLERFVRFQRDCSDAELLELWTLALNVIEESSGPQEGDPFVDMRLNAGTFQNIRHLHLKVWLNRKLFESTWAAHPAYKVLAQHRDERRARRAARPRDEADVQTGEERVKMRAAKSTRQYLPRNDSYSQ</sequence>